<dbReference type="GO" id="GO:0016491">
    <property type="term" value="F:oxidoreductase activity"/>
    <property type="evidence" value="ECO:0007669"/>
    <property type="project" value="UniProtKB-KW"/>
</dbReference>
<dbReference type="InterPro" id="IPR036188">
    <property type="entry name" value="FAD/NAD-bd_sf"/>
</dbReference>
<dbReference type="KEGG" id="kmn:HW532_10455"/>
<proteinExistence type="predicted"/>
<reference evidence="3 4" key="1">
    <citation type="submission" date="2020-06" db="EMBL/GenBank/DDBJ databases">
        <title>Genome sequence of 2 isolates from Red Sea Mangroves.</title>
        <authorList>
            <person name="Sefrji F."/>
            <person name="Michoud G."/>
            <person name="Merlino G."/>
            <person name="Daffonchio D."/>
        </authorList>
    </citation>
    <scope>NUCLEOTIDE SEQUENCE [LARGE SCALE GENOMIC DNA]</scope>
    <source>
        <strain evidence="3 4">R1DC25</strain>
    </source>
</reference>
<keyword evidence="1" id="KW-0560">Oxidoreductase</keyword>
<name>A0A7S8C488_9HYPH</name>
<keyword evidence="4" id="KW-1185">Reference proteome</keyword>
<evidence type="ECO:0000256" key="1">
    <source>
        <dbReference type="ARBA" id="ARBA00023002"/>
    </source>
</evidence>
<evidence type="ECO:0000313" key="3">
    <source>
        <dbReference type="EMBL" id="QPC43071.1"/>
    </source>
</evidence>
<accession>A0A7S8C488</accession>
<sequence length="449" mass="48394">MPPALHPDALHFADPAASLWEDTAPALSFTPQPLDGDERCDIAIVGGGFTGLSCALRLARGHGADVRLLEAATPGWGASGRNGGFACIGAAKLSWPDMARRYGMEATRAFFDIQREAIESLRATAAELGIEADIAGTGEITLAHRPPFRRALAQEQETLRTLFGHETELLEPEALAERGMAAPFIHGGLWNPTGFGLHPLKLARGLADAAHAHGARLHGQSRVTGWAQAGGRHRLTTAAGGTLTADRVILACNGYTPEATFPPLAGRLMPALSNILVTRPLSLSEREAQGWTTTTMAFDARALLHYVRLLPDGRFLFGGRGGTDMSDGAAPAMEASMRREFEAMFPAWRHVEHTHFWRGLVCLARDLVPHIGPLDERSTVWTAIAYHGNGVAMANWSGRHLADIVAGQTALADLPAVMTAPLRRFPFAGLRQLYMKAAYAAFTVRDEWL</sequence>
<dbReference type="PANTHER" id="PTHR13847:SF281">
    <property type="entry name" value="FAD DEPENDENT OXIDOREDUCTASE DOMAIN-CONTAINING PROTEIN"/>
    <property type="match status" value="1"/>
</dbReference>
<dbReference type="PANTHER" id="PTHR13847">
    <property type="entry name" value="SARCOSINE DEHYDROGENASE-RELATED"/>
    <property type="match status" value="1"/>
</dbReference>
<feature type="domain" description="FAD dependent oxidoreductase" evidence="2">
    <location>
        <begin position="41"/>
        <end position="403"/>
    </location>
</feature>
<dbReference type="Pfam" id="PF01266">
    <property type="entry name" value="DAO"/>
    <property type="match status" value="1"/>
</dbReference>
<gene>
    <name evidence="3" type="ORF">HW532_10455</name>
</gene>
<dbReference type="InterPro" id="IPR006076">
    <property type="entry name" value="FAD-dep_OxRdtase"/>
</dbReference>
<dbReference type="Gene3D" id="3.30.9.10">
    <property type="entry name" value="D-Amino Acid Oxidase, subunit A, domain 2"/>
    <property type="match status" value="1"/>
</dbReference>
<dbReference type="RefSeq" id="WP_213164311.1">
    <property type="nucleotide sequence ID" value="NZ_CP058214.1"/>
</dbReference>
<evidence type="ECO:0000259" key="2">
    <source>
        <dbReference type="Pfam" id="PF01266"/>
    </source>
</evidence>
<dbReference type="SUPFAM" id="SSF51905">
    <property type="entry name" value="FAD/NAD(P)-binding domain"/>
    <property type="match status" value="1"/>
</dbReference>
<dbReference type="Proteomes" id="UP000593594">
    <property type="component" value="Chromosome"/>
</dbReference>
<dbReference type="Gene3D" id="3.50.50.60">
    <property type="entry name" value="FAD/NAD(P)-binding domain"/>
    <property type="match status" value="1"/>
</dbReference>
<dbReference type="AlphaFoldDB" id="A0A7S8C488"/>
<organism evidence="3 4">
    <name type="scientific">Kaustia mangrovi</name>
    <dbReference type="NCBI Taxonomy" id="2593653"/>
    <lineage>
        <taxon>Bacteria</taxon>
        <taxon>Pseudomonadati</taxon>
        <taxon>Pseudomonadota</taxon>
        <taxon>Alphaproteobacteria</taxon>
        <taxon>Hyphomicrobiales</taxon>
        <taxon>Parvibaculaceae</taxon>
        <taxon>Kaustia</taxon>
    </lineage>
</organism>
<dbReference type="EMBL" id="CP058214">
    <property type="protein sequence ID" value="QPC43071.1"/>
    <property type="molecule type" value="Genomic_DNA"/>
</dbReference>
<evidence type="ECO:0000313" key="4">
    <source>
        <dbReference type="Proteomes" id="UP000593594"/>
    </source>
</evidence>
<dbReference type="GO" id="GO:0005737">
    <property type="term" value="C:cytoplasm"/>
    <property type="evidence" value="ECO:0007669"/>
    <property type="project" value="TreeGrafter"/>
</dbReference>
<protein>
    <submittedName>
        <fullName evidence="3">FAD-binding oxidoreductase</fullName>
    </submittedName>
</protein>